<feature type="compositionally biased region" description="Low complexity" evidence="1">
    <location>
        <begin position="24"/>
        <end position="33"/>
    </location>
</feature>
<organism evidence="3 4">
    <name type="scientific">Halteria grandinella</name>
    <dbReference type="NCBI Taxonomy" id="5974"/>
    <lineage>
        <taxon>Eukaryota</taxon>
        <taxon>Sar</taxon>
        <taxon>Alveolata</taxon>
        <taxon>Ciliophora</taxon>
        <taxon>Intramacronucleata</taxon>
        <taxon>Spirotrichea</taxon>
        <taxon>Stichotrichia</taxon>
        <taxon>Sporadotrichida</taxon>
        <taxon>Halteriidae</taxon>
        <taxon>Halteria</taxon>
    </lineage>
</organism>
<evidence type="ECO:0000313" key="4">
    <source>
        <dbReference type="Proteomes" id="UP000785679"/>
    </source>
</evidence>
<evidence type="ECO:0008006" key="5">
    <source>
        <dbReference type="Google" id="ProtNLM"/>
    </source>
</evidence>
<dbReference type="AlphaFoldDB" id="A0A8J8SYM5"/>
<reference evidence="3" key="1">
    <citation type="submission" date="2019-06" db="EMBL/GenBank/DDBJ databases">
        <authorList>
            <person name="Zheng W."/>
        </authorList>
    </citation>
    <scope>NUCLEOTIDE SEQUENCE</scope>
    <source>
        <strain evidence="3">QDHG01</strain>
    </source>
</reference>
<feature type="compositionally biased region" description="Basic and acidic residues" evidence="1">
    <location>
        <begin position="34"/>
        <end position="58"/>
    </location>
</feature>
<comment type="caution">
    <text evidence="3">The sequence shown here is derived from an EMBL/GenBank/DDBJ whole genome shotgun (WGS) entry which is preliminary data.</text>
</comment>
<gene>
    <name evidence="3" type="ORF">FGO68_gene14625</name>
</gene>
<dbReference type="NCBIfam" id="NF038032">
    <property type="entry name" value="CehA_McbA_metalo"/>
    <property type="match status" value="1"/>
</dbReference>
<proteinExistence type="predicted"/>
<keyword evidence="2" id="KW-0732">Signal</keyword>
<protein>
    <recommendedName>
        <fullName evidence="5">Carboxypeptidase regulatory-like domain-containing protein</fullName>
    </recommendedName>
</protein>
<dbReference type="EMBL" id="RRYP01016510">
    <property type="protein sequence ID" value="TNV75093.1"/>
    <property type="molecule type" value="Genomic_DNA"/>
</dbReference>
<evidence type="ECO:0000256" key="2">
    <source>
        <dbReference type="SAM" id="SignalP"/>
    </source>
</evidence>
<evidence type="ECO:0000313" key="3">
    <source>
        <dbReference type="EMBL" id="TNV75093.1"/>
    </source>
</evidence>
<dbReference type="Gene3D" id="2.60.40.1120">
    <property type="entry name" value="Carboxypeptidase-like, regulatory domain"/>
    <property type="match status" value="1"/>
</dbReference>
<dbReference type="InterPro" id="IPR016195">
    <property type="entry name" value="Pol/histidinol_Pase-like"/>
</dbReference>
<name>A0A8J8SYM5_HALGN</name>
<dbReference type="SUPFAM" id="SSF49464">
    <property type="entry name" value="Carboxypeptidase regulatory domain-like"/>
    <property type="match status" value="1"/>
</dbReference>
<sequence length="905" mass="98818">MRRIVLALFVFAACTAHAHDEKAPQAQGKAAPAHTHEHDHDDDKDHDHGHTHDHDTHGNKHPHIHENAAAVILNAANWDEYAPTGKEADAIYGDAALVNRYLTAVIAAPLPTRNANMTVRNVGGQLIDLTVNEPLSDQLSCFYIQKRQFVFDSLSHSSTKSVRVEKGREINVSSADVKTTGVDPKTGLKVELTYKLGGSDNFITIVTRFENPTDAPLTMNLADDLRFDAGKESAIKATEGSGPFYWFGDEFWGQAYAVVPGPGWSVRYESDARVHKLAYSKSGNDKGELMLAAGASFEFARRVFPAQNTLKVQSNAIAGLGGQTKMFSVAVTDAAGNIPPDTRIHVRGGDGFSGWGRTDDNGLMTASVPIGTYFVTAEIQGHKLRTASPLKITVQPNVDNTKDNELKLYDWNPGTVVASVTDESGQPIASKVEFIGQSGTVSPNFGPDSAVFGIRNLRYTPDGKFEQTLAPGEYEVRVSHGVEYDAFTGKIEVKSGQKTPLNVKLPRSVNTPGWVSADFHSHSSPSGDNTSSQLGRVLNLVAEHLEFAPCTEHNRVETYDPEIAELKVGHAVRTVSGLELTGSPLPLNHQNAFPLKYVPRTQDGGAPTTDADPSVQIERLFNWDNMSEKLIQQNHPDIGWLFFDKDGNGKPDGGYPGPRKFMDVMEIHPIDMVTSMTPSADYRGREHSNQVFGWLQLLNQGFRIPGVVNTDAHYNYHGSGGLRNWIASSTDDPAKIDVLEMVRNSEKGHLIMSNGPYLEYSVRESGNDKHVISGADLAAKSGKVTISLKVQCPNWIDVNRVFVLVNGKIVPELDFRRADHPGKFRDGTVKFETEAELKLESDAHLIAVAVGEGLKLGPIMGPDWGEQMPTALSNPIFVDVNGNGFEPNKDTLGHPLPVKFVAKPR</sequence>
<feature type="chain" id="PRO_5035236834" description="Carboxypeptidase regulatory-like domain-containing protein" evidence="2">
    <location>
        <begin position="19"/>
        <end position="905"/>
    </location>
</feature>
<accession>A0A8J8SYM5</accession>
<feature type="region of interest" description="Disordered" evidence="1">
    <location>
        <begin position="21"/>
        <end position="62"/>
    </location>
</feature>
<evidence type="ECO:0000256" key="1">
    <source>
        <dbReference type="SAM" id="MobiDB-lite"/>
    </source>
</evidence>
<keyword evidence="4" id="KW-1185">Reference proteome</keyword>
<dbReference type="InterPro" id="IPR008969">
    <property type="entry name" value="CarboxyPept-like_regulatory"/>
</dbReference>
<dbReference type="Proteomes" id="UP000785679">
    <property type="component" value="Unassembled WGS sequence"/>
</dbReference>
<dbReference type="SUPFAM" id="SSF89550">
    <property type="entry name" value="PHP domain-like"/>
    <property type="match status" value="1"/>
</dbReference>
<feature type="signal peptide" evidence="2">
    <location>
        <begin position="1"/>
        <end position="18"/>
    </location>
</feature>